<reference evidence="2 3" key="1">
    <citation type="submission" date="2023-02" db="EMBL/GenBank/DDBJ databases">
        <title>Genome sequence of Lentisphaera profundi SAORIC-696.</title>
        <authorList>
            <person name="Kim e."/>
            <person name="Cho J.-C."/>
            <person name="Choi A."/>
            <person name="Kang I."/>
        </authorList>
    </citation>
    <scope>NUCLEOTIDE SEQUENCE [LARGE SCALE GENOMIC DNA]</scope>
    <source>
        <strain evidence="2 3">SAORIC-696</strain>
    </source>
</reference>
<feature type="compositionally biased region" description="Basic residues" evidence="1">
    <location>
        <begin position="306"/>
        <end position="317"/>
    </location>
</feature>
<dbReference type="EMBL" id="CP117811">
    <property type="protein sequence ID" value="WDE96865.1"/>
    <property type="molecule type" value="Genomic_DNA"/>
</dbReference>
<proteinExistence type="predicted"/>
<evidence type="ECO:0008006" key="4">
    <source>
        <dbReference type="Google" id="ProtNLM"/>
    </source>
</evidence>
<name>A0ABY7VUH9_9BACT</name>
<evidence type="ECO:0000313" key="2">
    <source>
        <dbReference type="EMBL" id="WDE96865.1"/>
    </source>
</evidence>
<evidence type="ECO:0000313" key="3">
    <source>
        <dbReference type="Proteomes" id="UP001214250"/>
    </source>
</evidence>
<dbReference type="Proteomes" id="UP001214250">
    <property type="component" value="Chromosome 1"/>
</dbReference>
<evidence type="ECO:0000256" key="1">
    <source>
        <dbReference type="SAM" id="MobiDB-lite"/>
    </source>
</evidence>
<feature type="region of interest" description="Disordered" evidence="1">
    <location>
        <begin position="301"/>
        <end position="325"/>
    </location>
</feature>
<gene>
    <name evidence="2" type="ORF">PQO03_02675</name>
</gene>
<keyword evidence="3" id="KW-1185">Reference proteome</keyword>
<dbReference type="RefSeq" id="WP_274150930.1">
    <property type="nucleotide sequence ID" value="NZ_CP117811.1"/>
</dbReference>
<protein>
    <recommendedName>
        <fullName evidence="4">DUF4412 domain-containing protein</fullName>
    </recommendedName>
</protein>
<organism evidence="2 3">
    <name type="scientific">Lentisphaera profundi</name>
    <dbReference type="NCBI Taxonomy" id="1658616"/>
    <lineage>
        <taxon>Bacteria</taxon>
        <taxon>Pseudomonadati</taxon>
        <taxon>Lentisphaerota</taxon>
        <taxon>Lentisphaeria</taxon>
        <taxon>Lentisphaerales</taxon>
        <taxon>Lentisphaeraceae</taxon>
        <taxon>Lentisphaera</taxon>
    </lineage>
</organism>
<accession>A0ABY7VUH9</accession>
<sequence>MKFFLLSFFFYFALLAEPLALRFSPKNFDYIFSAQPESITSIPMVMQCMESKYADNPKMQWCKEVGIDFKNMKSFAFTANLSEFIKLKKTRTPEAQVERIRQWLMFIEYKTAPDLMKMEEKYKARKAAGKNRLDFQKSQVAGKTAYIVPVKQRKYCYAQISPTQWVAGEIETVKKVLALSEAGSMLSQSFFQSELNKNADTLMFAVHKPQGKVEIAHPMMQTYTGHFAKVTYDEDFLIEGSLSMSKKEDLLGVESFVKMMSGFMLAKPEMKMSADSLKTSISDSSLDMSLRVSVESLKSMREQMKKKWSHKRHHHNHEKAEKEKK</sequence>